<name>A0A7X5XA68_STRMQ</name>
<reference evidence="1 2" key="1">
    <citation type="submission" date="2020-02" db="EMBL/GenBank/DDBJ databases">
        <title>Streptomyces malaysiensis DSM14702 (JHCC583434, PFL_A843) Genome sequencing and assembly.</title>
        <authorList>
            <person name="Samborskyy M."/>
        </authorList>
    </citation>
    <scope>NUCLEOTIDE SEQUENCE [LARGE SCALE GENOMIC DNA]</scope>
    <source>
        <strain evidence="1 2">DSM 14702</strain>
    </source>
</reference>
<evidence type="ECO:0000313" key="2">
    <source>
        <dbReference type="Proteomes" id="UP000536624"/>
    </source>
</evidence>
<accession>A0A7X5XA68</accession>
<proteinExistence type="predicted"/>
<dbReference type="AlphaFoldDB" id="A0A7X5XA68"/>
<evidence type="ECO:0000313" key="1">
    <source>
        <dbReference type="EMBL" id="NIY69494.1"/>
    </source>
</evidence>
<comment type="caution">
    <text evidence="1">The sequence shown here is derived from an EMBL/GenBank/DDBJ whole genome shotgun (WGS) entry which is preliminary data.</text>
</comment>
<dbReference type="RefSeq" id="WP_167504711.1">
    <property type="nucleotide sequence ID" value="NZ_JAALLH010000002.1"/>
</dbReference>
<organism evidence="1 2">
    <name type="scientific">Streptomyces malaysiensis</name>
    <dbReference type="NCBI Taxonomy" id="92644"/>
    <lineage>
        <taxon>Bacteria</taxon>
        <taxon>Bacillati</taxon>
        <taxon>Actinomycetota</taxon>
        <taxon>Actinomycetes</taxon>
        <taxon>Kitasatosporales</taxon>
        <taxon>Streptomycetaceae</taxon>
        <taxon>Streptomyces</taxon>
        <taxon>Streptomyces violaceusniger group</taxon>
    </lineage>
</organism>
<dbReference type="Proteomes" id="UP000536624">
    <property type="component" value="Unassembled WGS sequence"/>
</dbReference>
<protein>
    <submittedName>
        <fullName evidence="1">Uncharacterized protein</fullName>
    </submittedName>
</protein>
<dbReference type="EMBL" id="JAALLH010000002">
    <property type="protein sequence ID" value="NIY69494.1"/>
    <property type="molecule type" value="Genomic_DNA"/>
</dbReference>
<sequence length="158" mass="16828">MTSIAGQAQAAVTFIQHTADTSEFGPYRGAALARTAVRLASALGLAVDRITVSPDWLRRRTTPGEPLLATTTCPATGTRYEFLARHPLHEDDAFELLGPCPMCKARVPVADIRHLADLGTHLTTDPAPLNGGPIPPTYPDTFATDEAHTPTCPYGPTP</sequence>
<gene>
    <name evidence="1" type="ORF">SMALB_7618</name>
</gene>